<dbReference type="InterPro" id="IPR046454">
    <property type="entry name" value="GpA_endonuclease"/>
</dbReference>
<dbReference type="Pfam" id="PF20454">
    <property type="entry name" value="GpA_nuclease"/>
    <property type="match status" value="1"/>
</dbReference>
<protein>
    <submittedName>
        <fullName evidence="4">Bacteriophage tail assembly protein</fullName>
    </submittedName>
</protein>
<feature type="domain" description="Phage terminase large subunit GpA ATPase" evidence="2">
    <location>
        <begin position="44"/>
        <end position="293"/>
    </location>
</feature>
<dbReference type="GO" id="GO:0016887">
    <property type="term" value="F:ATP hydrolysis activity"/>
    <property type="evidence" value="ECO:0007669"/>
    <property type="project" value="InterPro"/>
</dbReference>
<feature type="domain" description="Terminase large subunit GpA endonuclease" evidence="3">
    <location>
        <begin position="304"/>
        <end position="583"/>
    </location>
</feature>
<reference evidence="5" key="1">
    <citation type="submission" date="2015-05" db="EMBL/GenBank/DDBJ databases">
        <authorList>
            <person name="Rodrigo-Torres Lidia"/>
            <person name="Arahal R.David."/>
        </authorList>
    </citation>
    <scope>NUCLEOTIDE SEQUENCE [LARGE SCALE GENOMIC DNA]</scope>
    <source>
        <strain evidence="5">CECT 7321</strain>
    </source>
</reference>
<keyword evidence="5" id="KW-1185">Reference proteome</keyword>
<feature type="region of interest" description="Disordered" evidence="1">
    <location>
        <begin position="181"/>
        <end position="201"/>
    </location>
</feature>
<feature type="compositionally biased region" description="Low complexity" evidence="1">
    <location>
        <begin position="628"/>
        <end position="658"/>
    </location>
</feature>
<dbReference type="RefSeq" id="WP_050672522.1">
    <property type="nucleotide sequence ID" value="NZ_CVRL01000006.1"/>
</dbReference>
<name>A0A0H5DE14_9RHOB</name>
<proteinExistence type="predicted"/>
<organism evidence="4 5">
    <name type="scientific">Phaeobacter italicus</name>
    <dbReference type="NCBI Taxonomy" id="481446"/>
    <lineage>
        <taxon>Bacteria</taxon>
        <taxon>Pseudomonadati</taxon>
        <taxon>Pseudomonadota</taxon>
        <taxon>Alphaproteobacteria</taxon>
        <taxon>Rhodobacterales</taxon>
        <taxon>Roseobacteraceae</taxon>
        <taxon>Phaeobacter</taxon>
    </lineage>
</organism>
<dbReference type="AlphaFoldDB" id="A0A0H5DE14"/>
<evidence type="ECO:0000256" key="1">
    <source>
        <dbReference type="SAM" id="MobiDB-lite"/>
    </source>
</evidence>
<dbReference type="GO" id="GO:0004519">
    <property type="term" value="F:endonuclease activity"/>
    <property type="evidence" value="ECO:0007669"/>
    <property type="project" value="InterPro"/>
</dbReference>
<dbReference type="Proteomes" id="UP000043764">
    <property type="component" value="Unassembled WGS sequence"/>
</dbReference>
<evidence type="ECO:0000313" key="4">
    <source>
        <dbReference type="EMBL" id="CRL09740.1"/>
    </source>
</evidence>
<gene>
    <name evidence="4" type="ORF">NIT7321_00574</name>
</gene>
<accession>A0A0H5DE14</accession>
<evidence type="ECO:0000313" key="5">
    <source>
        <dbReference type="Proteomes" id="UP000043764"/>
    </source>
</evidence>
<dbReference type="InterPro" id="IPR046453">
    <property type="entry name" value="GpA_ATPase"/>
</dbReference>
<feature type="region of interest" description="Disordered" evidence="1">
    <location>
        <begin position="618"/>
        <end position="664"/>
    </location>
</feature>
<evidence type="ECO:0000259" key="2">
    <source>
        <dbReference type="Pfam" id="PF05876"/>
    </source>
</evidence>
<dbReference type="EMBL" id="CVRL01000006">
    <property type="protein sequence ID" value="CRL09740.1"/>
    <property type="molecule type" value="Genomic_DNA"/>
</dbReference>
<dbReference type="Pfam" id="PF05876">
    <property type="entry name" value="GpA_ATPase"/>
    <property type="match status" value="1"/>
</dbReference>
<sequence length="664" mass="75641">MLDLNLTSTEWMLHDVLAEVLEPPQAVDYLRWATENIVFSKRESPMPGPYNPERFSYFTEILQALSPEDPCRIVSLAKSAQLGGTVLANIFTGGTLDLDPCDFLYVHPTEDNGRRWSKMKLSPMLKGTTALRNIFPLNSSREGGDSVMYKERKDGRGAIQISGANSPASLSQVSMSRQVQDDLSKWETNSAGDPEKQADSRSQGYEFAKIFKISTPLVIPGCRITKNFEAGSQEHLYVPCPHDECGEMHTLDWENFAEHLDEDHPEKACFYCPSCGQEIHEHHRPKMLKGAEWRAKYPERKRFHRSFYLWSAYSLLQSFERIARSWIDAKGDPASEQTFMNDVVGRAYKATGEAPPWEELRDRASLSEHRRGRVPPGFVYLTCGVDCQDDRVEFQVIAWGPHRRRAVVQYGVIPGHISDDKCRAGLDALLKQGFRNSYGRSLLIDILAIDGNAYTEDVWGWVRRHPAARVIMVRGRHEEHIPLFVQVKKETNKRGEKVHYRKRFFNFATSVLKMAFYRNVRKEDPEASGHVLFPCDLEDEYFRQITAESRKPEKKHGFTVYRWVKDPNQNNEGLDTMLQAEAAFVRRAGPQRELLDHVWAGLIAERECPPEEVQGDLEDLMISPPPVVASKPVSTASDAPVDDPQPQKPAPAAKQPSKWSRRTQ</sequence>
<evidence type="ECO:0000259" key="3">
    <source>
        <dbReference type="Pfam" id="PF20454"/>
    </source>
</evidence>